<organism evidence="1 2">
    <name type="scientific">Ditylenchus dipsaci</name>
    <dbReference type="NCBI Taxonomy" id="166011"/>
    <lineage>
        <taxon>Eukaryota</taxon>
        <taxon>Metazoa</taxon>
        <taxon>Ecdysozoa</taxon>
        <taxon>Nematoda</taxon>
        <taxon>Chromadorea</taxon>
        <taxon>Rhabditida</taxon>
        <taxon>Tylenchina</taxon>
        <taxon>Tylenchomorpha</taxon>
        <taxon>Sphaerularioidea</taxon>
        <taxon>Anguinidae</taxon>
        <taxon>Anguininae</taxon>
        <taxon>Ditylenchus</taxon>
    </lineage>
</organism>
<reference evidence="2" key="1">
    <citation type="submission" date="2022-11" db="UniProtKB">
        <authorList>
            <consortium name="WormBaseParasite"/>
        </authorList>
    </citation>
    <scope>IDENTIFICATION</scope>
</reference>
<accession>A0A915EKL8</accession>
<dbReference type="InterPro" id="IPR015946">
    <property type="entry name" value="KH_dom-like_a/b"/>
</dbReference>
<dbReference type="WBParaSite" id="jg6366">
    <property type="protein sequence ID" value="jg6366"/>
    <property type="gene ID" value="jg6366"/>
</dbReference>
<dbReference type="InterPro" id="IPR000238">
    <property type="entry name" value="RbfA"/>
</dbReference>
<dbReference type="Proteomes" id="UP000887574">
    <property type="component" value="Unplaced"/>
</dbReference>
<dbReference type="InterPro" id="IPR023799">
    <property type="entry name" value="RbfA_dom_sf"/>
</dbReference>
<evidence type="ECO:0000313" key="2">
    <source>
        <dbReference type="WBParaSite" id="jg6366"/>
    </source>
</evidence>
<dbReference type="SUPFAM" id="SSF89919">
    <property type="entry name" value="Ribosome-binding factor A, RbfA"/>
    <property type="match status" value="1"/>
</dbReference>
<dbReference type="InterPro" id="IPR039212">
    <property type="entry name" value="RBFA_mitochondrial"/>
</dbReference>
<dbReference type="PANTHER" id="PTHR14725:SF0">
    <property type="entry name" value="RIBOSOME-BINDING FACTOR A, MITOCHONDRIAL-RELATED"/>
    <property type="match status" value="1"/>
</dbReference>
<name>A0A915EKL8_9BILA</name>
<keyword evidence="1" id="KW-1185">Reference proteome</keyword>
<dbReference type="Pfam" id="PF02033">
    <property type="entry name" value="RBFA"/>
    <property type="match status" value="1"/>
</dbReference>
<dbReference type="GO" id="GO:0006364">
    <property type="term" value="P:rRNA processing"/>
    <property type="evidence" value="ECO:0007669"/>
    <property type="project" value="InterPro"/>
</dbReference>
<proteinExistence type="predicted"/>
<dbReference type="PANTHER" id="PTHR14725">
    <property type="entry name" value="RIBOSOME-BINDING FACTOR A, MITOCHONDRIAL-RELATED"/>
    <property type="match status" value="1"/>
</dbReference>
<sequence length="526" mass="60521">MVKLSSILSKSKKLSGLLFSRSGDGQSFRKSLEKIFTRTLIREHNGFEGELAFAKTALNKSHHFYRRLDDIKKERMVKLFTTKLEQMFAEQAEFRRASVKLSKVEVPTVFSCLKVYWRCYGDERDQTIPLLLEQYSPEMQKRLDYELGSSSMPPLIFRPDRSQMHTDEMDRLFEVADYGADYKPMAKTSLLNTVQGEGTGNDEENVPPHIQKLRMRAKRKKRSEGGEILKLMNPALLEAITYWWAMRKKKSYIRPAHTPAALQRSSFAALWRYYNSPEEMDLKLFLRLNKAAFDAVYSKIRFAWEDIAQRIFDRLKGWKDWLSSSDSLLLDRLTVLWLISSPLGILQSSKYVRGLRSYHMGTKRGRIRQDSTISEDTGAIDGKHIAVVKPDHSARHSLTTRYLITVFSLIWRLIKFYSIVLLAIADAESRFIAVDIGASGRKSEKASLPPNQEDMLPYVFLGDGGFGCMDLHSFAIFAKRLRLFLGTVDAGPDLARLYTLAAVILHNFLKPMSDDEEDIRLPDDRR</sequence>
<protein>
    <submittedName>
        <fullName evidence="2">DDE Tnp4 domain-containing protein</fullName>
    </submittedName>
</protein>
<evidence type="ECO:0000313" key="1">
    <source>
        <dbReference type="Proteomes" id="UP000887574"/>
    </source>
</evidence>
<dbReference type="AlphaFoldDB" id="A0A915EKL8"/>
<dbReference type="Gene3D" id="3.30.300.20">
    <property type="match status" value="1"/>
</dbReference>